<dbReference type="Pfam" id="PF01478">
    <property type="entry name" value="Peptidase_A24"/>
    <property type="match status" value="1"/>
</dbReference>
<comment type="subcellular location">
    <subcellularLocation>
        <location evidence="1">Cell membrane</location>
        <topology evidence="1">Multi-pass membrane protein</topology>
    </subcellularLocation>
</comment>
<dbReference type="Proteomes" id="UP000565078">
    <property type="component" value="Unassembled WGS sequence"/>
</dbReference>
<proteinExistence type="predicted"/>
<feature type="transmembrane region" description="Helical" evidence="6">
    <location>
        <begin position="33"/>
        <end position="52"/>
    </location>
</feature>
<dbReference type="GO" id="GO:0005886">
    <property type="term" value="C:plasma membrane"/>
    <property type="evidence" value="ECO:0007669"/>
    <property type="project" value="UniProtKB-SubCell"/>
</dbReference>
<reference evidence="9" key="1">
    <citation type="journal article" date="2020" name="bioRxiv">
        <title>A rank-normalized archaeal taxonomy based on genome phylogeny resolves widespread incomplete and uneven classifications.</title>
        <authorList>
            <person name="Rinke C."/>
            <person name="Chuvochina M."/>
            <person name="Mussig A.J."/>
            <person name="Chaumeil P.-A."/>
            <person name="Waite D.W."/>
            <person name="Whitman W.B."/>
            <person name="Parks D.H."/>
            <person name="Hugenholtz P."/>
        </authorList>
    </citation>
    <scope>NUCLEOTIDE SEQUENCE [LARGE SCALE GENOMIC DNA]</scope>
</reference>
<feature type="domain" description="Prepilin type IV endopeptidase peptidase" evidence="7">
    <location>
        <begin position="12"/>
        <end position="114"/>
    </location>
</feature>
<sequence length="375" mass="39632">MELFPAVYILASVAALAIATYTDLKARIVPNRLTFGIAGLALLLKGTESYIAATPQPLIEAVTGGIIAFIACYILYRAGVWAGGDVKLVSSLALLNPVNYAFIAKSAGIAGGIIAPIQIPIFSVSLIVYSAFAVLPLGVAMSVAAAMKHREAVSKTIGAVKSKLASTARLAALAAGAHIILSAAGQEQLIVIPLILLVTFLPEKIRTMISIIATATGIIISAGNFVSESLAVGIPVIVIYGAWKLYCESRDYAFKESISTKALEEGMIPDCIVVEREGKIEFAQQPPMRTVINQLIANKIQRVPEGDFTEKVISGPRNAAGLSVEEAEKIAGYAKKGLCPQEIVIKKTMAFVPAILIAYVALQLAGDILWNLLLT</sequence>
<keyword evidence="5 6" id="KW-0472">Membrane</keyword>
<feature type="transmembrane region" description="Helical" evidence="6">
    <location>
        <begin position="97"/>
        <end position="121"/>
    </location>
</feature>
<feature type="transmembrane region" description="Helical" evidence="6">
    <location>
        <begin position="6"/>
        <end position="24"/>
    </location>
</feature>
<dbReference type="Gene3D" id="1.20.120.1220">
    <property type="match status" value="1"/>
</dbReference>
<keyword evidence="3 6" id="KW-0812">Transmembrane</keyword>
<feature type="transmembrane region" description="Helical" evidence="6">
    <location>
        <begin position="207"/>
        <end position="240"/>
    </location>
</feature>
<keyword evidence="2" id="KW-1003">Cell membrane</keyword>
<evidence type="ECO:0000313" key="9">
    <source>
        <dbReference type="Proteomes" id="UP000565078"/>
    </source>
</evidence>
<keyword evidence="4 6" id="KW-1133">Transmembrane helix</keyword>
<evidence type="ECO:0000256" key="2">
    <source>
        <dbReference type="ARBA" id="ARBA00022475"/>
    </source>
</evidence>
<evidence type="ECO:0000313" key="8">
    <source>
        <dbReference type="EMBL" id="HIH10246.1"/>
    </source>
</evidence>
<evidence type="ECO:0000256" key="6">
    <source>
        <dbReference type="SAM" id="Phobius"/>
    </source>
</evidence>
<dbReference type="InterPro" id="IPR052218">
    <property type="entry name" value="Preflagellin_Peptidase"/>
</dbReference>
<evidence type="ECO:0000256" key="5">
    <source>
        <dbReference type="ARBA" id="ARBA00023136"/>
    </source>
</evidence>
<dbReference type="AlphaFoldDB" id="A0A7J4J4V3"/>
<dbReference type="InterPro" id="IPR000045">
    <property type="entry name" value="Prepilin_IV_endopep_pep"/>
</dbReference>
<dbReference type="EMBL" id="DUGC01000098">
    <property type="protein sequence ID" value="HIH10246.1"/>
    <property type="molecule type" value="Genomic_DNA"/>
</dbReference>
<dbReference type="GO" id="GO:0004190">
    <property type="term" value="F:aspartic-type endopeptidase activity"/>
    <property type="evidence" value="ECO:0007669"/>
    <property type="project" value="InterPro"/>
</dbReference>
<feature type="transmembrane region" description="Helical" evidence="6">
    <location>
        <begin position="168"/>
        <end position="201"/>
    </location>
</feature>
<evidence type="ECO:0000256" key="1">
    <source>
        <dbReference type="ARBA" id="ARBA00004651"/>
    </source>
</evidence>
<feature type="transmembrane region" description="Helical" evidence="6">
    <location>
        <begin position="58"/>
        <end position="76"/>
    </location>
</feature>
<feature type="transmembrane region" description="Helical" evidence="6">
    <location>
        <begin position="350"/>
        <end position="373"/>
    </location>
</feature>
<feature type="transmembrane region" description="Helical" evidence="6">
    <location>
        <begin position="127"/>
        <end position="147"/>
    </location>
</feature>
<organism evidence="8 9">
    <name type="scientific">Candidatus Iainarchaeum sp</name>
    <dbReference type="NCBI Taxonomy" id="3101447"/>
    <lineage>
        <taxon>Archaea</taxon>
        <taxon>Candidatus Iainarchaeota</taxon>
        <taxon>Candidatus Iainarchaeia</taxon>
        <taxon>Candidatus Iainarchaeales</taxon>
        <taxon>Candidatus Iainarchaeaceae</taxon>
        <taxon>Candidatus Iainarchaeum</taxon>
    </lineage>
</organism>
<accession>A0A7J4J4V3</accession>
<evidence type="ECO:0000259" key="7">
    <source>
        <dbReference type="Pfam" id="PF01478"/>
    </source>
</evidence>
<dbReference type="PANTHER" id="PTHR36506">
    <property type="entry name" value="PREFLAGELLIN PEPTIDASE"/>
    <property type="match status" value="1"/>
</dbReference>
<protein>
    <submittedName>
        <fullName evidence="8">Prepilin peptidase</fullName>
    </submittedName>
</protein>
<comment type="caution">
    <text evidence="8">The sequence shown here is derived from an EMBL/GenBank/DDBJ whole genome shotgun (WGS) entry which is preliminary data.</text>
</comment>
<dbReference type="PANTHER" id="PTHR36506:SF1">
    <property type="entry name" value="PREFLAGELLIN PEPTIDASE"/>
    <property type="match status" value="1"/>
</dbReference>
<gene>
    <name evidence="8" type="ORF">HA254_06300</name>
</gene>
<name>A0A7J4J4V3_9ARCH</name>
<evidence type="ECO:0000256" key="4">
    <source>
        <dbReference type="ARBA" id="ARBA00022989"/>
    </source>
</evidence>
<evidence type="ECO:0000256" key="3">
    <source>
        <dbReference type="ARBA" id="ARBA00022692"/>
    </source>
</evidence>